<keyword evidence="2" id="KW-0472">Membrane</keyword>
<gene>
    <name evidence="3" type="ORF">H9864_01545</name>
</gene>
<evidence type="ECO:0000256" key="2">
    <source>
        <dbReference type="SAM" id="Phobius"/>
    </source>
</evidence>
<feature type="transmembrane region" description="Helical" evidence="2">
    <location>
        <begin position="36"/>
        <end position="56"/>
    </location>
</feature>
<keyword evidence="2" id="KW-1133">Transmembrane helix</keyword>
<evidence type="ECO:0000313" key="3">
    <source>
        <dbReference type="EMBL" id="MBU3819059.1"/>
    </source>
</evidence>
<evidence type="ECO:0000313" key="4">
    <source>
        <dbReference type="Proteomes" id="UP000824178"/>
    </source>
</evidence>
<comment type="caution">
    <text evidence="3">The sequence shown here is derived from an EMBL/GenBank/DDBJ whole genome shotgun (WGS) entry which is preliminary data.</text>
</comment>
<proteinExistence type="predicted"/>
<sequence>PERPVRRVGSVTLGFALIAAGVFFLGYYFWPGFNWALALKLAPPAGLVLMGAEVLYSACRPGKWKYDFLSAFACLLLMGGALGLSLLPLGWNAYGPARYAREEVLSDRYSDQLYAAFAEQAGQVELKSVRGNVRLMYSEAPVESLDLGSEEARLYLWVELYGPYEEAEPFAADCRALLDVIQSQQTRPDKVYFYYEEADGEDYSRLSLDLTAPVQLDWDLEHLTRQTGTEGRFARPSRPDRDDAEADPAPDAQDETALETA</sequence>
<organism evidence="3 4">
    <name type="scientific">Candidatus Faecalibacterium intestinavium</name>
    <dbReference type="NCBI Taxonomy" id="2838580"/>
    <lineage>
        <taxon>Bacteria</taxon>
        <taxon>Bacillati</taxon>
        <taxon>Bacillota</taxon>
        <taxon>Clostridia</taxon>
        <taxon>Eubacteriales</taxon>
        <taxon>Oscillospiraceae</taxon>
        <taxon>Faecalibacterium</taxon>
    </lineage>
</organism>
<name>A0A9E2KIN9_9FIRM</name>
<protein>
    <submittedName>
        <fullName evidence="3">Uncharacterized protein</fullName>
    </submittedName>
</protein>
<accession>A0A9E2KIN9</accession>
<dbReference type="Proteomes" id="UP000824178">
    <property type="component" value="Unassembled WGS sequence"/>
</dbReference>
<dbReference type="AlphaFoldDB" id="A0A9E2KIN9"/>
<feature type="region of interest" description="Disordered" evidence="1">
    <location>
        <begin position="227"/>
        <end position="261"/>
    </location>
</feature>
<feature type="transmembrane region" description="Helical" evidence="2">
    <location>
        <begin position="12"/>
        <end position="30"/>
    </location>
</feature>
<feature type="transmembrane region" description="Helical" evidence="2">
    <location>
        <begin position="68"/>
        <end position="91"/>
    </location>
</feature>
<dbReference type="EMBL" id="JAHLFH010000028">
    <property type="protein sequence ID" value="MBU3819059.1"/>
    <property type="molecule type" value="Genomic_DNA"/>
</dbReference>
<keyword evidence="2" id="KW-0812">Transmembrane</keyword>
<evidence type="ECO:0000256" key="1">
    <source>
        <dbReference type="SAM" id="MobiDB-lite"/>
    </source>
</evidence>
<feature type="compositionally biased region" description="Acidic residues" evidence="1">
    <location>
        <begin position="242"/>
        <end position="261"/>
    </location>
</feature>
<feature type="non-terminal residue" evidence="3">
    <location>
        <position position="1"/>
    </location>
</feature>
<reference evidence="3" key="2">
    <citation type="submission" date="2021-04" db="EMBL/GenBank/DDBJ databases">
        <authorList>
            <person name="Gilroy R."/>
        </authorList>
    </citation>
    <scope>NUCLEOTIDE SEQUENCE</scope>
    <source>
        <strain evidence="3">742</strain>
    </source>
</reference>
<reference evidence="3" key="1">
    <citation type="journal article" date="2021" name="PeerJ">
        <title>Extensive microbial diversity within the chicken gut microbiome revealed by metagenomics and culture.</title>
        <authorList>
            <person name="Gilroy R."/>
            <person name="Ravi A."/>
            <person name="Getino M."/>
            <person name="Pursley I."/>
            <person name="Horton D.L."/>
            <person name="Alikhan N.F."/>
            <person name="Baker D."/>
            <person name="Gharbi K."/>
            <person name="Hall N."/>
            <person name="Watson M."/>
            <person name="Adriaenssens E.M."/>
            <person name="Foster-Nyarko E."/>
            <person name="Jarju S."/>
            <person name="Secka A."/>
            <person name="Antonio M."/>
            <person name="Oren A."/>
            <person name="Chaudhuri R.R."/>
            <person name="La Ragione R."/>
            <person name="Hildebrand F."/>
            <person name="Pallen M.J."/>
        </authorList>
    </citation>
    <scope>NUCLEOTIDE SEQUENCE</scope>
    <source>
        <strain evidence="3">742</strain>
    </source>
</reference>